<dbReference type="InterPro" id="IPR050134">
    <property type="entry name" value="NAD-dep_sirtuin_deacylases"/>
</dbReference>
<organism evidence="17">
    <name type="scientific">Sarcoptes scabiei</name>
    <name type="common">Itch mite</name>
    <name type="synonym">Acarus scabiei</name>
    <dbReference type="NCBI Taxonomy" id="52283"/>
    <lineage>
        <taxon>Eukaryota</taxon>
        <taxon>Metazoa</taxon>
        <taxon>Ecdysozoa</taxon>
        <taxon>Arthropoda</taxon>
        <taxon>Chelicerata</taxon>
        <taxon>Arachnida</taxon>
        <taxon>Acari</taxon>
        <taxon>Acariformes</taxon>
        <taxon>Sarcoptiformes</taxon>
        <taxon>Astigmata</taxon>
        <taxon>Psoroptidia</taxon>
        <taxon>Sarcoptoidea</taxon>
        <taxon>Sarcoptidae</taxon>
        <taxon>Sarcoptinae</taxon>
        <taxon>Sarcoptes</taxon>
    </lineage>
</organism>
<evidence type="ECO:0000256" key="10">
    <source>
        <dbReference type="ARBA" id="ARBA00043038"/>
    </source>
</evidence>
<feature type="active site" description="Proton acceptor" evidence="15">
    <location>
        <position position="186"/>
    </location>
</feature>
<dbReference type="PANTHER" id="PTHR11085:SF1">
    <property type="entry name" value="NAD-DEPENDENT PROTEIN DEACETYLASE SIRTUIN-7"/>
    <property type="match status" value="1"/>
</dbReference>
<reference evidence="19" key="1">
    <citation type="journal article" date="2020" name="PLoS Negl. Trop. Dis.">
        <title>High-quality nuclear genome for Sarcoptes scabiei-A critical resource for a neglected parasite.</title>
        <authorList>
            <person name="Korhonen P.K."/>
            <person name="Gasser R.B."/>
            <person name="Ma G."/>
            <person name="Wang T."/>
            <person name="Stroehlein A.J."/>
            <person name="Young N.D."/>
            <person name="Ang C.S."/>
            <person name="Fernando D.D."/>
            <person name="Lu H.C."/>
            <person name="Taylor S."/>
            <person name="Reynolds S.L."/>
            <person name="Mofiz E."/>
            <person name="Najaraj S.H."/>
            <person name="Gowda H."/>
            <person name="Madugundu A."/>
            <person name="Renuse S."/>
            <person name="Holt D."/>
            <person name="Pandey A."/>
            <person name="Papenfuss A.T."/>
            <person name="Fischer K."/>
        </authorList>
    </citation>
    <scope>NUCLEOTIDE SEQUENCE [LARGE SCALE GENOMIC DNA]</scope>
</reference>
<dbReference type="InterPro" id="IPR003000">
    <property type="entry name" value="Sirtuin"/>
</dbReference>
<proteinExistence type="inferred from homology"/>
<feature type="binding site" evidence="15">
    <location>
        <position position="222"/>
    </location>
    <ligand>
        <name>Zn(2+)</name>
        <dbReference type="ChEBI" id="CHEBI:29105"/>
    </ligand>
</feature>
<dbReference type="GO" id="GO:0000785">
    <property type="term" value="C:chromatin"/>
    <property type="evidence" value="ECO:0007669"/>
    <property type="project" value="UniProtKB-ARBA"/>
</dbReference>
<evidence type="ECO:0000313" key="17">
    <source>
        <dbReference type="EMBL" id="KAF7492858.1"/>
    </source>
</evidence>
<evidence type="ECO:0000256" key="2">
    <source>
        <dbReference type="ARBA" id="ARBA00012928"/>
    </source>
</evidence>
<evidence type="ECO:0000256" key="7">
    <source>
        <dbReference type="ARBA" id="ARBA00023027"/>
    </source>
</evidence>
<dbReference type="EnsemblMetazoa" id="SSS_6474s_mrna">
    <property type="protein sequence ID" value="KAF7492858.1"/>
    <property type="gene ID" value="SSS_6474"/>
</dbReference>
<comment type="catalytic activity">
    <reaction evidence="11">
        <text>N(6)-decanoyl-L-lysyl-[protein] + NAD(+) + H2O = 2''-O-decanoyl-ADP-D-ribose + nicotinamide + L-lysyl-[protein]</text>
        <dbReference type="Rhea" id="RHEA:70631"/>
        <dbReference type="Rhea" id="RHEA-COMP:9752"/>
        <dbReference type="Rhea" id="RHEA-COMP:17932"/>
        <dbReference type="ChEBI" id="CHEBI:15377"/>
        <dbReference type="ChEBI" id="CHEBI:17154"/>
        <dbReference type="ChEBI" id="CHEBI:29969"/>
        <dbReference type="ChEBI" id="CHEBI:57540"/>
        <dbReference type="ChEBI" id="CHEBI:143222"/>
        <dbReference type="ChEBI" id="CHEBI:189688"/>
    </reaction>
    <physiologicalReaction direction="left-to-right" evidence="11">
        <dbReference type="Rhea" id="RHEA:70632"/>
    </physiologicalReaction>
</comment>
<evidence type="ECO:0000256" key="15">
    <source>
        <dbReference type="PROSITE-ProRule" id="PRU00236"/>
    </source>
</evidence>
<dbReference type="GO" id="GO:0097372">
    <property type="term" value="F:histone H3K18 deacetylase activity, NAD-dependent"/>
    <property type="evidence" value="ECO:0007669"/>
    <property type="project" value="TreeGrafter"/>
</dbReference>
<dbReference type="FunFam" id="2.20.28.200:FF:000002">
    <property type="entry name" value="NAD-dependent deacetylase sirtuin-7"/>
    <property type="match status" value="1"/>
</dbReference>
<evidence type="ECO:0000256" key="6">
    <source>
        <dbReference type="ARBA" id="ARBA00022833"/>
    </source>
</evidence>
<feature type="domain" description="Deacetylase sirtuin-type" evidence="16">
    <location>
        <begin position="80"/>
        <end position="325"/>
    </location>
</feature>
<dbReference type="GO" id="GO:0010468">
    <property type="term" value="P:regulation of gene expression"/>
    <property type="evidence" value="ECO:0007669"/>
    <property type="project" value="UniProtKB-ARBA"/>
</dbReference>
<comment type="catalytic activity">
    <reaction evidence="12">
        <text>N(6)-succinyl-L-lysyl-[protein] + NAD(+) + H2O = 2''-O-succinyl-ADP-D-ribose + nicotinamide + L-lysyl-[protein]</text>
        <dbReference type="Rhea" id="RHEA:47668"/>
        <dbReference type="Rhea" id="RHEA-COMP:9752"/>
        <dbReference type="Rhea" id="RHEA-COMP:11877"/>
        <dbReference type="ChEBI" id="CHEBI:15377"/>
        <dbReference type="ChEBI" id="CHEBI:17154"/>
        <dbReference type="ChEBI" id="CHEBI:29969"/>
        <dbReference type="ChEBI" id="CHEBI:57540"/>
        <dbReference type="ChEBI" id="CHEBI:87830"/>
        <dbReference type="ChEBI" id="CHEBI:87832"/>
    </reaction>
    <physiologicalReaction direction="left-to-right" evidence="12">
        <dbReference type="Rhea" id="RHEA:47669"/>
    </physiologicalReaction>
</comment>
<comment type="similarity">
    <text evidence="8">Belongs to the sirtuin family. Class IV subfamily.</text>
</comment>
<dbReference type="InterPro" id="IPR029035">
    <property type="entry name" value="DHS-like_NAD/FAD-binding_dom"/>
</dbReference>
<reference evidence="18" key="3">
    <citation type="submission" date="2022-06" db="UniProtKB">
        <authorList>
            <consortium name="EnsemblMetazoa"/>
        </authorList>
    </citation>
    <scope>IDENTIFICATION</scope>
</reference>
<evidence type="ECO:0000256" key="11">
    <source>
        <dbReference type="ARBA" id="ARBA00050237"/>
    </source>
</evidence>
<keyword evidence="19" id="KW-1185">Reference proteome</keyword>
<evidence type="ECO:0000256" key="9">
    <source>
        <dbReference type="ARBA" id="ARBA00041832"/>
    </source>
</evidence>
<dbReference type="InterPro" id="IPR026590">
    <property type="entry name" value="Ssirtuin_cat_dom"/>
</dbReference>
<dbReference type="GO" id="GO:0070403">
    <property type="term" value="F:NAD+ binding"/>
    <property type="evidence" value="ECO:0007669"/>
    <property type="project" value="InterPro"/>
</dbReference>
<keyword evidence="5 15" id="KW-0479">Metal-binding</keyword>
<evidence type="ECO:0000256" key="3">
    <source>
        <dbReference type="ARBA" id="ARBA00022553"/>
    </source>
</evidence>
<evidence type="ECO:0000313" key="18">
    <source>
        <dbReference type="EnsemblMetazoa" id="KAF7492858.1"/>
    </source>
</evidence>
<dbReference type="EC" id="2.3.1.286" evidence="2"/>
<keyword evidence="4" id="KW-0808">Transferase</keyword>
<comment type="catalytic activity">
    <reaction evidence="14">
        <text>N(6)-glutaryl-L-lysyl-[protein] + NAD(+) + H2O = 2''-O-glutaryl-ADP-D-ribose + nicotinamide + L-lysyl-[protein]</text>
        <dbReference type="Rhea" id="RHEA:47664"/>
        <dbReference type="Rhea" id="RHEA-COMP:9752"/>
        <dbReference type="Rhea" id="RHEA-COMP:11875"/>
        <dbReference type="ChEBI" id="CHEBI:15377"/>
        <dbReference type="ChEBI" id="CHEBI:17154"/>
        <dbReference type="ChEBI" id="CHEBI:29969"/>
        <dbReference type="ChEBI" id="CHEBI:57540"/>
        <dbReference type="ChEBI" id="CHEBI:87828"/>
        <dbReference type="ChEBI" id="CHEBI:87829"/>
    </reaction>
    <physiologicalReaction direction="left-to-right" evidence="14">
        <dbReference type="Rhea" id="RHEA:47665"/>
    </physiologicalReaction>
</comment>
<feature type="binding site" evidence="15">
    <location>
        <position position="225"/>
    </location>
    <ligand>
        <name>Zn(2+)</name>
        <dbReference type="ChEBI" id="CHEBI:29105"/>
    </ligand>
</feature>
<dbReference type="GO" id="GO:0140861">
    <property type="term" value="P:DNA repair-dependent chromatin remodeling"/>
    <property type="evidence" value="ECO:0007669"/>
    <property type="project" value="UniProtKB-ARBA"/>
</dbReference>
<comment type="catalytic activity">
    <reaction evidence="13">
        <text>N(6)-propanoyl-L-lysyl-[protein] + NAD(+) + H2O = 3''-O-propanoyl-ADP-D-ribose + nicotinamide + L-lysyl-[protein]</text>
        <dbReference type="Rhea" id="RHEA:23500"/>
        <dbReference type="Rhea" id="RHEA-COMP:9752"/>
        <dbReference type="Rhea" id="RHEA-COMP:13758"/>
        <dbReference type="ChEBI" id="CHEBI:15377"/>
        <dbReference type="ChEBI" id="CHEBI:17154"/>
        <dbReference type="ChEBI" id="CHEBI:29969"/>
        <dbReference type="ChEBI" id="CHEBI:57540"/>
        <dbReference type="ChEBI" id="CHEBI:138019"/>
        <dbReference type="ChEBI" id="CHEBI:145015"/>
    </reaction>
    <physiologicalReaction direction="left-to-right" evidence="13">
        <dbReference type="Rhea" id="RHEA:23501"/>
    </physiologicalReaction>
</comment>
<dbReference type="SUPFAM" id="SSF52467">
    <property type="entry name" value="DHS-like NAD/FAD-binding domain"/>
    <property type="match status" value="1"/>
</dbReference>
<feature type="binding site" evidence="15">
    <location>
        <position position="194"/>
    </location>
    <ligand>
        <name>Zn(2+)</name>
        <dbReference type="ChEBI" id="CHEBI:29105"/>
    </ligand>
</feature>
<evidence type="ECO:0000256" key="4">
    <source>
        <dbReference type="ARBA" id="ARBA00022679"/>
    </source>
</evidence>
<dbReference type="GO" id="GO:0005634">
    <property type="term" value="C:nucleus"/>
    <property type="evidence" value="ECO:0007669"/>
    <property type="project" value="TreeGrafter"/>
</dbReference>
<accession>A0A834RAD5</accession>
<keyword evidence="3" id="KW-0597">Phosphoprotein</keyword>
<comment type="cofactor">
    <cofactor evidence="1">
        <name>Zn(2+)</name>
        <dbReference type="ChEBI" id="CHEBI:29105"/>
    </cofactor>
</comment>
<protein>
    <recommendedName>
        <fullName evidence="2">protein acetyllysine N-acetyltransferase</fullName>
        <ecNumber evidence="2">2.3.1.286</ecNumber>
    </recommendedName>
    <alternativeName>
        <fullName evidence="10">Regulatory protein SIR2 homolog 7</fullName>
    </alternativeName>
    <alternativeName>
        <fullName evidence="9">SIR2-like protein 7</fullName>
    </alternativeName>
</protein>
<evidence type="ECO:0000256" key="13">
    <source>
        <dbReference type="ARBA" id="ARBA00051399"/>
    </source>
</evidence>
<dbReference type="AlphaFoldDB" id="A0A834RAD5"/>
<sequence>MSENYERSCKIRAILLNKHQNEYKHIKKKIREILKKSSDQKSKEDEMILKQYKKLVNLIKSENRYLDLKKQREIEIEDDPETLQIKCLELTELIKKSKNIVIYTGAGISTSASIPDYRGPDGVWTRIKNKLDPQFMNDLVCTEPTYTHMAIVKLLQRKIIKHIVSQNCDGLHVRSGVPSRRLSEIHGNIFVEVCKNCDAHYIRSFDVTEKTAYRKHETGRNCHRCSPETGKLIDTIVHFGEKGKLRFPLNWEAASKAAEKSDLIICIGTSLKVLRKYACLWPKNKKYKLIIINLQWTPKDSQAAIKINGKSDVVMKNLMVNLELSVDPYRREKDSILISSTPLRPEEEHTCNRIKMEQYFEDKIDFNKISMRPSWFGKGIRKK</sequence>
<evidence type="ECO:0000256" key="14">
    <source>
        <dbReference type="ARBA" id="ARBA00052763"/>
    </source>
</evidence>
<evidence type="ECO:0000259" key="16">
    <source>
        <dbReference type="PROSITE" id="PS50305"/>
    </source>
</evidence>
<dbReference type="Proteomes" id="UP000070412">
    <property type="component" value="Unassembled WGS sequence"/>
</dbReference>
<evidence type="ECO:0000313" key="19">
    <source>
        <dbReference type="Proteomes" id="UP000070412"/>
    </source>
</evidence>
<feature type="binding site" evidence="15">
    <location>
        <position position="197"/>
    </location>
    <ligand>
        <name>Zn(2+)</name>
        <dbReference type="ChEBI" id="CHEBI:29105"/>
    </ligand>
</feature>
<evidence type="ECO:0000256" key="1">
    <source>
        <dbReference type="ARBA" id="ARBA00001947"/>
    </source>
</evidence>
<reference evidence="17" key="2">
    <citation type="submission" date="2020-01" db="EMBL/GenBank/DDBJ databases">
        <authorList>
            <person name="Korhonen P.K.K."/>
            <person name="Guangxu M.G."/>
            <person name="Wang T.W."/>
            <person name="Stroehlein A.J.S."/>
            <person name="Young N.D."/>
            <person name="Ang C.-S.A."/>
            <person name="Fernando D.W.F."/>
            <person name="Lu H.L."/>
            <person name="Taylor S.T."/>
            <person name="Ehtesham M.E.M."/>
            <person name="Najaraj S.H.N."/>
            <person name="Harsha G.H.G."/>
            <person name="Madugundu A.M."/>
            <person name="Renuse S.R."/>
            <person name="Holt D.H."/>
            <person name="Pandey A.P."/>
            <person name="Papenfuss A.P."/>
            <person name="Gasser R.B.G."/>
            <person name="Fischer K.F."/>
        </authorList>
    </citation>
    <scope>NUCLEOTIDE SEQUENCE</scope>
    <source>
        <strain evidence="17">SSS_KF_BRIS2020</strain>
    </source>
</reference>
<dbReference type="OrthoDB" id="2919105at2759"/>
<dbReference type="Gene3D" id="2.20.28.200">
    <property type="match status" value="1"/>
</dbReference>
<dbReference type="Pfam" id="PF02146">
    <property type="entry name" value="SIR2"/>
    <property type="match status" value="1"/>
</dbReference>
<name>A0A834RAD5_SARSC</name>
<gene>
    <name evidence="17" type="ORF">SSS_6474</name>
</gene>
<dbReference type="GO" id="GO:0035861">
    <property type="term" value="C:site of double-strand break"/>
    <property type="evidence" value="ECO:0007669"/>
    <property type="project" value="UniProtKB-ARBA"/>
</dbReference>
<dbReference type="FunFam" id="3.40.50.1220:FF:000038">
    <property type="entry name" value="NAD-dependent protein deacetylase sirtuin-6 isoform X2"/>
    <property type="match status" value="1"/>
</dbReference>
<evidence type="ECO:0000256" key="8">
    <source>
        <dbReference type="ARBA" id="ARBA00038170"/>
    </source>
</evidence>
<keyword evidence="6 15" id="KW-0862">Zinc</keyword>
<keyword evidence="7" id="KW-0520">NAD</keyword>
<evidence type="ECO:0000256" key="5">
    <source>
        <dbReference type="ARBA" id="ARBA00022723"/>
    </source>
</evidence>
<dbReference type="GO" id="GO:0046872">
    <property type="term" value="F:metal ion binding"/>
    <property type="evidence" value="ECO:0007669"/>
    <property type="project" value="UniProtKB-KW"/>
</dbReference>
<evidence type="ECO:0000256" key="12">
    <source>
        <dbReference type="ARBA" id="ARBA00051105"/>
    </source>
</evidence>
<dbReference type="Gene3D" id="3.40.50.1220">
    <property type="entry name" value="TPP-binding domain"/>
    <property type="match status" value="1"/>
</dbReference>
<dbReference type="PANTHER" id="PTHR11085">
    <property type="entry name" value="NAD-DEPENDENT PROTEIN DEACYLASE SIRTUIN-5, MITOCHONDRIAL-RELATED"/>
    <property type="match status" value="1"/>
</dbReference>
<dbReference type="EMBL" id="WVUK01000056">
    <property type="protein sequence ID" value="KAF7492858.1"/>
    <property type="molecule type" value="Genomic_DNA"/>
</dbReference>
<dbReference type="PROSITE" id="PS50305">
    <property type="entry name" value="SIRTUIN"/>
    <property type="match status" value="1"/>
</dbReference>